<dbReference type="InterPro" id="IPR011970">
    <property type="entry name" value="MltB_2"/>
</dbReference>
<sequence length="397" mass="43613">MDGMRGVPILLLLPALALAQAEPPLPAEFTACLAELRTQAQREGITNDQFDVAMSRIEPDQTVIVAMGNQPEFSTPIWQYMAGLVDDKRIAEGQAQLKQWNKTLERAEKVYGVDRYTVVAVWGVESNYGKIMGKRPLVRSLVTASCYGKRQAYFRGELVSVLKILGSGDIEVDLLKGSWAGAFGHTQFMPSTFQRLAVDFDGDGRRDVVSSVPDALGSTANYLKQAGWQSGQPWGYEVRIPAKYTGPSGRRTKIHLDDWVKHGIQRVDGKPLLGDAKAALLLPAGARGPAFLALRNYDAIYSYNTAESYALAIAHLSDRLRGGKPFRKSWPTDDPGLSRSERFELQERLALRGYDVGEADGLIGPRTIDAVKAFQVSEGVAPDGYAGQRVLKALRKQ</sequence>
<dbReference type="InterPro" id="IPR036366">
    <property type="entry name" value="PGBDSf"/>
</dbReference>
<organism evidence="4 5">
    <name type="scientific">Usitatibacter rugosus</name>
    <dbReference type="NCBI Taxonomy" id="2732067"/>
    <lineage>
        <taxon>Bacteria</taxon>
        <taxon>Pseudomonadati</taxon>
        <taxon>Pseudomonadota</taxon>
        <taxon>Betaproteobacteria</taxon>
        <taxon>Nitrosomonadales</taxon>
        <taxon>Usitatibacteraceae</taxon>
        <taxon>Usitatibacter</taxon>
    </lineage>
</organism>
<protein>
    <submittedName>
        <fullName evidence="4">Tn3 family transposase TnXax1</fullName>
    </submittedName>
</protein>
<evidence type="ECO:0000313" key="4">
    <source>
        <dbReference type="EMBL" id="QJR12933.1"/>
    </source>
</evidence>
<dbReference type="EMBL" id="CP053069">
    <property type="protein sequence ID" value="QJR12933.1"/>
    <property type="molecule type" value="Genomic_DNA"/>
</dbReference>
<keyword evidence="1" id="KW-0732">Signal</keyword>
<dbReference type="SUPFAM" id="SSF53955">
    <property type="entry name" value="Lysozyme-like"/>
    <property type="match status" value="1"/>
</dbReference>
<gene>
    <name evidence="4" type="ORF">DSM104443_04027</name>
</gene>
<keyword evidence="5" id="KW-1185">Reference proteome</keyword>
<dbReference type="PANTHER" id="PTHR30163:SF10">
    <property type="entry name" value="TRANSGLYCOLASE-RELATED"/>
    <property type="match status" value="1"/>
</dbReference>
<dbReference type="PANTHER" id="PTHR30163">
    <property type="entry name" value="MEMBRANE-BOUND LYTIC MUREIN TRANSGLYCOSYLASE B"/>
    <property type="match status" value="1"/>
</dbReference>
<evidence type="ECO:0000256" key="1">
    <source>
        <dbReference type="SAM" id="SignalP"/>
    </source>
</evidence>
<proteinExistence type="predicted"/>
<dbReference type="NCBIfam" id="TIGR02283">
    <property type="entry name" value="MltB_2"/>
    <property type="match status" value="1"/>
</dbReference>
<dbReference type="InterPro" id="IPR002477">
    <property type="entry name" value="Peptidoglycan-bd-like"/>
</dbReference>
<feature type="chain" id="PRO_5027008490" evidence="1">
    <location>
        <begin position="20"/>
        <end position="397"/>
    </location>
</feature>
<accession>A0A6M4H2J3</accession>
<dbReference type="InterPro" id="IPR031304">
    <property type="entry name" value="SLT_2"/>
</dbReference>
<dbReference type="Gene3D" id="1.10.8.350">
    <property type="entry name" value="Bacterial muramidase"/>
    <property type="match status" value="1"/>
</dbReference>
<dbReference type="Proteomes" id="UP000501534">
    <property type="component" value="Chromosome"/>
</dbReference>
<dbReference type="InterPro" id="IPR023346">
    <property type="entry name" value="Lysozyme-like_dom_sf"/>
</dbReference>
<dbReference type="KEGG" id="uru:DSM104443_04027"/>
<dbReference type="CDD" id="cd13399">
    <property type="entry name" value="Slt35-like"/>
    <property type="match status" value="1"/>
</dbReference>
<dbReference type="AlphaFoldDB" id="A0A6M4H2J3"/>
<evidence type="ECO:0000259" key="3">
    <source>
        <dbReference type="Pfam" id="PF13406"/>
    </source>
</evidence>
<evidence type="ECO:0000259" key="2">
    <source>
        <dbReference type="Pfam" id="PF01471"/>
    </source>
</evidence>
<feature type="domain" description="Peptidoglycan binding-like" evidence="2">
    <location>
        <begin position="339"/>
        <end position="394"/>
    </location>
</feature>
<evidence type="ECO:0000313" key="5">
    <source>
        <dbReference type="Proteomes" id="UP000501534"/>
    </source>
</evidence>
<dbReference type="SUPFAM" id="SSF47090">
    <property type="entry name" value="PGBD-like"/>
    <property type="match status" value="1"/>
</dbReference>
<feature type="domain" description="Transglycosylase SLT" evidence="3">
    <location>
        <begin position="29"/>
        <end position="318"/>
    </location>
</feature>
<reference evidence="4 5" key="1">
    <citation type="submission" date="2020-04" db="EMBL/GenBank/DDBJ databases">
        <title>Usitatibacter rugosus gen. nov., sp. nov. and Usitatibacter palustris sp. nov., novel members of Usitatibacteraceae fam. nov. within the order Nitrosomonadales isolated from soil.</title>
        <authorList>
            <person name="Huber K.J."/>
            <person name="Neumann-Schaal M."/>
            <person name="Geppert A."/>
            <person name="Luckner M."/>
            <person name="Wanner G."/>
            <person name="Overmann J."/>
        </authorList>
    </citation>
    <scope>NUCLEOTIDE SEQUENCE [LARGE SCALE GENOMIC DNA]</scope>
    <source>
        <strain evidence="4 5">0125_3</strain>
    </source>
</reference>
<dbReference type="Pfam" id="PF13406">
    <property type="entry name" value="SLT_2"/>
    <property type="match status" value="1"/>
</dbReference>
<dbReference type="Gene3D" id="1.10.101.10">
    <property type="entry name" value="PGBD-like superfamily/PGBD"/>
    <property type="match status" value="1"/>
</dbReference>
<dbReference type="GO" id="GO:0008933">
    <property type="term" value="F:peptidoglycan lytic transglycosylase activity"/>
    <property type="evidence" value="ECO:0007669"/>
    <property type="project" value="TreeGrafter"/>
</dbReference>
<feature type="signal peptide" evidence="1">
    <location>
        <begin position="1"/>
        <end position="19"/>
    </location>
</feature>
<dbReference type="GO" id="GO:0009253">
    <property type="term" value="P:peptidoglycan catabolic process"/>
    <property type="evidence" value="ECO:0007669"/>
    <property type="project" value="TreeGrafter"/>
</dbReference>
<dbReference type="InterPro" id="IPR036365">
    <property type="entry name" value="PGBD-like_sf"/>
</dbReference>
<dbReference type="InterPro" id="IPR043426">
    <property type="entry name" value="MltB-like"/>
</dbReference>
<name>A0A6M4H2J3_9PROT</name>
<dbReference type="Gene3D" id="1.10.530.10">
    <property type="match status" value="1"/>
</dbReference>
<dbReference type="Pfam" id="PF01471">
    <property type="entry name" value="PG_binding_1"/>
    <property type="match status" value="1"/>
</dbReference>